<evidence type="ECO:0000313" key="3">
    <source>
        <dbReference type="EMBL" id="SHE41670.1"/>
    </source>
</evidence>
<sequence>MVQGKLYRSFIILQEDERGHSVSAEKPLSGYAKVEVKHDKCKVTFYAQNVKKDDYKCYMALIYGKKDMKQIINLGLMNINEQGKSEVTCEYDVNDIAGLGLSHDKISGAALYKEIDGKPIFLMVGFMTGEVPKDNWRCYKILHCKGSSKIDGKIKYKEEHKKYKKDDDKEVQKGELKIKIMEEKKIEFKDDKREEDTEEVKGNIIYEEQNEEKEAKEEEKAVNCMEDKRGEDENESDEEFNEEIKKEELEINDIEIDSKDVRNDDDVSEESEDEINFEEDKLDENKFDEYEKEICDINTRDYEEEFILRGSVGEFFESIVEGFENVRNKFKDIKFCKWYKIPINNLDVMCNVSNYNKYTTLYYPMINYYPYIKKYGHFMVGFKCDEAGKVQYLVYAIPGKKDKMEQPYGGKSGFVTWAQDSSQDMNMGYWLMFYDFKNSMVVVPMK</sequence>
<feature type="compositionally biased region" description="Basic and acidic residues" evidence="1">
    <location>
        <begin position="212"/>
        <end position="231"/>
    </location>
</feature>
<keyword evidence="4" id="KW-1185">Reference proteome</keyword>
<feature type="domain" description="DUF7922" evidence="2">
    <location>
        <begin position="9"/>
        <end position="126"/>
    </location>
</feature>
<protein>
    <recommendedName>
        <fullName evidence="2">DUF7922 domain-containing protein</fullName>
    </recommendedName>
</protein>
<proteinExistence type="predicted"/>
<dbReference type="RefSeq" id="WP_072892521.1">
    <property type="nucleotide sequence ID" value="NZ_FQVM01000002.1"/>
</dbReference>
<dbReference type="OrthoDB" id="1705475at2"/>
<name>A0A1M4TB65_9CLOT</name>
<organism evidence="3 4">
    <name type="scientific">Clostridium fallax</name>
    <dbReference type="NCBI Taxonomy" id="1533"/>
    <lineage>
        <taxon>Bacteria</taxon>
        <taxon>Bacillati</taxon>
        <taxon>Bacillota</taxon>
        <taxon>Clostridia</taxon>
        <taxon>Eubacteriales</taxon>
        <taxon>Clostridiaceae</taxon>
        <taxon>Clostridium</taxon>
    </lineage>
</organism>
<dbReference type="InterPro" id="IPR057682">
    <property type="entry name" value="DUF7922"/>
</dbReference>
<feature type="compositionally biased region" description="Basic and acidic residues" evidence="1">
    <location>
        <begin position="256"/>
        <end position="265"/>
    </location>
</feature>
<dbReference type="EMBL" id="FQVM01000002">
    <property type="protein sequence ID" value="SHE41670.1"/>
    <property type="molecule type" value="Genomic_DNA"/>
</dbReference>
<feature type="compositionally biased region" description="Acidic residues" evidence="1">
    <location>
        <begin position="266"/>
        <end position="276"/>
    </location>
</feature>
<accession>A0A1M4TB65</accession>
<evidence type="ECO:0000256" key="1">
    <source>
        <dbReference type="SAM" id="MobiDB-lite"/>
    </source>
</evidence>
<dbReference type="Proteomes" id="UP000184035">
    <property type="component" value="Unassembled WGS sequence"/>
</dbReference>
<dbReference type="AlphaFoldDB" id="A0A1M4TB65"/>
<evidence type="ECO:0000313" key="4">
    <source>
        <dbReference type="Proteomes" id="UP000184035"/>
    </source>
</evidence>
<evidence type="ECO:0000259" key="2">
    <source>
        <dbReference type="Pfam" id="PF25538"/>
    </source>
</evidence>
<dbReference type="Pfam" id="PF25538">
    <property type="entry name" value="DUF7922"/>
    <property type="match status" value="1"/>
</dbReference>
<dbReference type="STRING" id="1533.SAMN05443638_102106"/>
<feature type="region of interest" description="Disordered" evidence="1">
    <location>
        <begin position="210"/>
        <end position="276"/>
    </location>
</feature>
<reference evidence="3 4" key="1">
    <citation type="submission" date="2016-11" db="EMBL/GenBank/DDBJ databases">
        <authorList>
            <person name="Jaros S."/>
            <person name="Januszkiewicz K."/>
            <person name="Wedrychowicz H."/>
        </authorList>
    </citation>
    <scope>NUCLEOTIDE SEQUENCE [LARGE SCALE GENOMIC DNA]</scope>
    <source>
        <strain evidence="3 4">DSM 2631</strain>
    </source>
</reference>
<gene>
    <name evidence="3" type="ORF">SAMN05443638_102106</name>
</gene>
<feature type="compositionally biased region" description="Acidic residues" evidence="1">
    <location>
        <begin position="232"/>
        <end position="241"/>
    </location>
</feature>